<evidence type="ECO:0000256" key="6">
    <source>
        <dbReference type="ARBA" id="ARBA00023237"/>
    </source>
</evidence>
<feature type="domain" description="TonB-dependent receptor plug" evidence="8">
    <location>
        <begin position="164"/>
        <end position="291"/>
    </location>
</feature>
<dbReference type="InterPro" id="IPR037066">
    <property type="entry name" value="Plug_dom_sf"/>
</dbReference>
<keyword evidence="2 7" id="KW-0813">Transport</keyword>
<evidence type="ECO:0000313" key="10">
    <source>
        <dbReference type="Proteomes" id="UP000283589"/>
    </source>
</evidence>
<dbReference type="Gene3D" id="2.40.170.20">
    <property type="entry name" value="TonB-dependent receptor, beta-barrel domain"/>
    <property type="match status" value="1"/>
</dbReference>
<reference evidence="9 10" key="1">
    <citation type="submission" date="2018-08" db="EMBL/GenBank/DDBJ databases">
        <title>A genome reference for cultivated species of the human gut microbiota.</title>
        <authorList>
            <person name="Zou Y."/>
            <person name="Xue W."/>
            <person name="Luo G."/>
        </authorList>
    </citation>
    <scope>NUCLEOTIDE SEQUENCE [LARGE SCALE GENOMIC DNA]</scope>
    <source>
        <strain evidence="9 10">AF14-49</strain>
    </source>
</reference>
<dbReference type="Pfam" id="PF13715">
    <property type="entry name" value="CarbopepD_reg_2"/>
    <property type="match status" value="1"/>
</dbReference>
<evidence type="ECO:0000256" key="4">
    <source>
        <dbReference type="ARBA" id="ARBA00022692"/>
    </source>
</evidence>
<name>A0A412WWI1_9BACT</name>
<comment type="caution">
    <text evidence="9">The sequence shown here is derived from an EMBL/GenBank/DDBJ whole genome shotgun (WGS) entry which is preliminary data.</text>
</comment>
<protein>
    <submittedName>
        <fullName evidence="9">SusC/RagA family TonB-linked outer membrane protein</fullName>
    </submittedName>
</protein>
<accession>A0A412WWI1</accession>
<dbReference type="EMBL" id="QRZA01000028">
    <property type="protein sequence ID" value="RGV31749.1"/>
    <property type="molecule type" value="Genomic_DNA"/>
</dbReference>
<dbReference type="SUPFAM" id="SSF49464">
    <property type="entry name" value="Carboxypeptidase regulatory domain-like"/>
    <property type="match status" value="1"/>
</dbReference>
<evidence type="ECO:0000259" key="8">
    <source>
        <dbReference type="Pfam" id="PF07715"/>
    </source>
</evidence>
<dbReference type="Pfam" id="PF07715">
    <property type="entry name" value="Plug"/>
    <property type="match status" value="1"/>
</dbReference>
<dbReference type="Gene3D" id="2.60.40.1120">
    <property type="entry name" value="Carboxypeptidase-like, regulatory domain"/>
    <property type="match status" value="1"/>
</dbReference>
<dbReference type="PROSITE" id="PS52016">
    <property type="entry name" value="TONB_DEPENDENT_REC_3"/>
    <property type="match status" value="1"/>
</dbReference>
<dbReference type="NCBIfam" id="TIGR04056">
    <property type="entry name" value="OMP_RagA_SusC"/>
    <property type="match status" value="1"/>
</dbReference>
<keyword evidence="5 7" id="KW-0472">Membrane</keyword>
<dbReference type="InterPro" id="IPR036942">
    <property type="entry name" value="Beta-barrel_TonB_sf"/>
</dbReference>
<comment type="subcellular location">
    <subcellularLocation>
        <location evidence="1 7">Cell outer membrane</location>
        <topology evidence="1 7">Multi-pass membrane protein</topology>
    </subcellularLocation>
</comment>
<dbReference type="InterPro" id="IPR023996">
    <property type="entry name" value="TonB-dep_OMP_SusC/RagA"/>
</dbReference>
<keyword evidence="3 7" id="KW-1134">Transmembrane beta strand</keyword>
<keyword evidence="6 7" id="KW-0998">Cell outer membrane</keyword>
<dbReference type="InterPro" id="IPR039426">
    <property type="entry name" value="TonB-dep_rcpt-like"/>
</dbReference>
<organism evidence="9 10">
    <name type="scientific">Butyricimonas virosa</name>
    <dbReference type="NCBI Taxonomy" id="544645"/>
    <lineage>
        <taxon>Bacteria</taxon>
        <taxon>Pseudomonadati</taxon>
        <taxon>Bacteroidota</taxon>
        <taxon>Bacteroidia</taxon>
        <taxon>Bacteroidales</taxon>
        <taxon>Odoribacteraceae</taxon>
        <taxon>Butyricimonas</taxon>
    </lineage>
</organism>
<sequence length="1143" mass="128944">MTLEEMLDEVSSQLKCDVFYSEDELDGDCEVRLPRRRLSLDELLCVALPPKYSYTIKDGAIVISPIPGGTSRKVSGIVRDENGEALPGVTVLLKGTTTGVTTDPDGRYTLLIPGSHPGARLIFSFVGMETREVVVDREVIDVVMKLDVTEMEEVVVTGYQVIDKKKLTSAVSTVKMKDVMIPGTMSVDQMLQGRIPDMLMTLNSGEVGVTPKIRIRGTSTLVGNREPLWVVDGIIVQDPVPINPEELNDPDYINRIGNAIAGLNPRDIDRIDVLKDASATALYGVKAANGVIVISTKKGQVGCPTVNYDFSTTYKRRPRYTDRDINLMNSKQRVEFSKDLVERHHVYSSNVNLIGYEGLVCNLYNGSINYDEFVLGISELEGMNTDWFNLICEDVFSHQHTISLSGGSEEIRYYSSIGYAIDNDVIKGNNYERYTAALNVDANVSQKIVASLNLNASIGKREYSEESVNPIDYVYNTSRAIPALDEQGRYVYYNRLYGYQQTFKYNILNELNNSYSRQDNSSVMLTTSLRYKIANWLSMQAVFSYSTSSTEGENYLGEETWYAACLRKSDHGELSQRGDEVENTLPYGGELRKDYTRNNSYTGRLQVDISKYFGKDDQHNISANLGYEVNSSKYVGFNRTDRGYYADRGKQFSSINLDDFPYYKSWVQNNVPKLSDNLTNMISGYVSVSYSYKNYFTLNANTRVDGSNQFGSRSNEKLLPVWSVSGAYNISEHFDIDNKWVNNLALRLSYGYQGNMLNGQSPEMIISKEPFDTHYNELTSSVSVYPNPDLRWERTGSFNVGLDFALFKNIVQMNTSYFYKHTEDAFLTKRISSVNGRKEYVVNSGTVDNQGFSVDVTVSPIVNDNFRWTLSTSYSKVFNKMNTEPEDERYELEDFLSGNALTKGHAVGTFWSYKFIGLHPRNGGPVFDDMQDRKQELVGLSKYDTYTMVLTPSGQRDPKAQGSVTSSLRYKSFRLNVILNYSFGSKIRLFGLYDDGLNFDPEKNVNYEMVNRWRKPGDENHTDIPNIINGSDPESQAYALHWSRGLTGIQMIAENAWSMYDNSDHRVVSGDYLKCSNLSFSYDVPIEKLEKYGISMLTVTLSTTNLFDISSKKLKGQTPIQSGFSSTQLSERPTWSLSLGVSF</sequence>
<dbReference type="InterPro" id="IPR023997">
    <property type="entry name" value="TonB-dep_OMP_SusC/RagA_CS"/>
</dbReference>
<evidence type="ECO:0000256" key="5">
    <source>
        <dbReference type="ARBA" id="ARBA00023136"/>
    </source>
</evidence>
<evidence type="ECO:0000313" key="9">
    <source>
        <dbReference type="EMBL" id="RGV31749.1"/>
    </source>
</evidence>
<dbReference type="SUPFAM" id="SSF56935">
    <property type="entry name" value="Porins"/>
    <property type="match status" value="1"/>
</dbReference>
<dbReference type="Gene3D" id="2.170.130.10">
    <property type="entry name" value="TonB-dependent receptor, plug domain"/>
    <property type="match status" value="1"/>
</dbReference>
<dbReference type="Proteomes" id="UP000283589">
    <property type="component" value="Unassembled WGS sequence"/>
</dbReference>
<dbReference type="NCBIfam" id="TIGR04057">
    <property type="entry name" value="SusC_RagA_signa"/>
    <property type="match status" value="1"/>
</dbReference>
<dbReference type="InterPro" id="IPR012910">
    <property type="entry name" value="Plug_dom"/>
</dbReference>
<gene>
    <name evidence="9" type="ORF">DWW18_16495</name>
</gene>
<comment type="similarity">
    <text evidence="7">Belongs to the TonB-dependent receptor family.</text>
</comment>
<evidence type="ECO:0000256" key="7">
    <source>
        <dbReference type="PROSITE-ProRule" id="PRU01360"/>
    </source>
</evidence>
<keyword evidence="4 7" id="KW-0812">Transmembrane</keyword>
<evidence type="ECO:0000256" key="3">
    <source>
        <dbReference type="ARBA" id="ARBA00022452"/>
    </source>
</evidence>
<proteinExistence type="inferred from homology"/>
<dbReference type="InterPro" id="IPR008969">
    <property type="entry name" value="CarboxyPept-like_regulatory"/>
</dbReference>
<dbReference type="AlphaFoldDB" id="A0A412WWI1"/>
<evidence type="ECO:0000256" key="2">
    <source>
        <dbReference type="ARBA" id="ARBA00022448"/>
    </source>
</evidence>
<evidence type="ECO:0000256" key="1">
    <source>
        <dbReference type="ARBA" id="ARBA00004571"/>
    </source>
</evidence>
<dbReference type="GO" id="GO:0009279">
    <property type="term" value="C:cell outer membrane"/>
    <property type="evidence" value="ECO:0007669"/>
    <property type="project" value="UniProtKB-SubCell"/>
</dbReference>